<reference evidence="13 14" key="1">
    <citation type="journal article" date="2016" name="Nat. Commun.">
        <title>Thousands of microbial genomes shed light on interconnected biogeochemical processes in an aquifer system.</title>
        <authorList>
            <person name="Anantharaman K."/>
            <person name="Brown C.T."/>
            <person name="Hug L.A."/>
            <person name="Sharon I."/>
            <person name="Castelle C.J."/>
            <person name="Probst A.J."/>
            <person name="Thomas B.C."/>
            <person name="Singh A."/>
            <person name="Wilkins M.J."/>
            <person name="Karaoz U."/>
            <person name="Brodie E.L."/>
            <person name="Williams K.H."/>
            <person name="Hubbard S.S."/>
            <person name="Banfield J.F."/>
        </authorList>
    </citation>
    <scope>NUCLEOTIDE SEQUENCE [LARGE SCALE GENOMIC DNA]</scope>
</reference>
<dbReference type="Gene3D" id="2.30.42.10">
    <property type="match status" value="1"/>
</dbReference>
<comment type="cofactor">
    <cofactor evidence="1">
        <name>Zn(2+)</name>
        <dbReference type="ChEBI" id="CHEBI:29105"/>
    </cofactor>
</comment>
<dbReference type="InterPro" id="IPR001478">
    <property type="entry name" value="PDZ"/>
</dbReference>
<evidence type="ECO:0000313" key="13">
    <source>
        <dbReference type="EMBL" id="OGY21234.1"/>
    </source>
</evidence>
<comment type="similarity">
    <text evidence="3">Belongs to the peptidase M50B family.</text>
</comment>
<gene>
    <name evidence="13" type="ORF">A2113_04455</name>
</gene>
<evidence type="ECO:0000256" key="4">
    <source>
        <dbReference type="ARBA" id="ARBA00022670"/>
    </source>
</evidence>
<sequence>MGLVFTILAITLGIFLLGILVFVHEAGHFFAAKFFKIRVEEFGFGFPPRVWGRKRGGTIYSINAIPAGGFVRLLGEEGEAAGDPHSFAAKGPWTKSIVVAAGVIVNLIVAFLIFTFLLANNGFRADIPTSLPMTGENLGLSFPFGAQTNRVLIGFVDPGSPAEKSGLRPLDELVTVDGQSFTTLESFQKFVKNHEGEEVTLQVYNIFERSSRVVVAVPRENPPEGEGALGVGLDSVSVIRYDSIADRVFVGPLHSANMLYFQSQALGSLFSRAVEERSAAPVARTVSGPVGIVALLGAFIGKTGTSGIFALVETLALLSLILAVINILPIPALDGGRFFFAVFEGLTGRKANPNIERLIHTVGFTVLIVLFLLVTYNDIVKIFR</sequence>
<evidence type="ECO:0000256" key="1">
    <source>
        <dbReference type="ARBA" id="ARBA00001947"/>
    </source>
</evidence>
<evidence type="ECO:0000256" key="2">
    <source>
        <dbReference type="ARBA" id="ARBA00004141"/>
    </source>
</evidence>
<dbReference type="InterPro" id="IPR036034">
    <property type="entry name" value="PDZ_sf"/>
</dbReference>
<evidence type="ECO:0000256" key="10">
    <source>
        <dbReference type="ARBA" id="ARBA00023136"/>
    </source>
</evidence>
<proteinExistence type="inferred from homology"/>
<dbReference type="Proteomes" id="UP000176299">
    <property type="component" value="Unassembled WGS sequence"/>
</dbReference>
<keyword evidence="9" id="KW-0482">Metalloprotease</keyword>
<evidence type="ECO:0000256" key="8">
    <source>
        <dbReference type="ARBA" id="ARBA00022989"/>
    </source>
</evidence>
<dbReference type="SUPFAM" id="SSF50156">
    <property type="entry name" value="PDZ domain-like"/>
    <property type="match status" value="1"/>
</dbReference>
<feature type="domain" description="PDZ" evidence="12">
    <location>
        <begin position="135"/>
        <end position="186"/>
    </location>
</feature>
<evidence type="ECO:0000256" key="9">
    <source>
        <dbReference type="ARBA" id="ARBA00023049"/>
    </source>
</evidence>
<keyword evidence="7" id="KW-0862">Zinc</keyword>
<feature type="transmembrane region" description="Helical" evidence="11">
    <location>
        <begin position="97"/>
        <end position="119"/>
    </location>
</feature>
<dbReference type="SMART" id="SM00228">
    <property type="entry name" value="PDZ"/>
    <property type="match status" value="1"/>
</dbReference>
<evidence type="ECO:0000256" key="7">
    <source>
        <dbReference type="ARBA" id="ARBA00022833"/>
    </source>
</evidence>
<dbReference type="EMBL" id="MHCN01000016">
    <property type="protein sequence ID" value="OGY21234.1"/>
    <property type="molecule type" value="Genomic_DNA"/>
</dbReference>
<dbReference type="GO" id="GO:0006508">
    <property type="term" value="P:proteolysis"/>
    <property type="evidence" value="ECO:0007669"/>
    <property type="project" value="UniProtKB-KW"/>
</dbReference>
<dbReference type="PROSITE" id="PS50106">
    <property type="entry name" value="PDZ"/>
    <property type="match status" value="1"/>
</dbReference>
<dbReference type="GO" id="GO:0016020">
    <property type="term" value="C:membrane"/>
    <property type="evidence" value="ECO:0007669"/>
    <property type="project" value="UniProtKB-SubCell"/>
</dbReference>
<evidence type="ECO:0000256" key="11">
    <source>
        <dbReference type="SAM" id="Phobius"/>
    </source>
</evidence>
<dbReference type="InterPro" id="IPR041489">
    <property type="entry name" value="PDZ_6"/>
</dbReference>
<evidence type="ECO:0000256" key="5">
    <source>
        <dbReference type="ARBA" id="ARBA00022692"/>
    </source>
</evidence>
<dbReference type="PANTHER" id="PTHR42837">
    <property type="entry name" value="REGULATOR OF SIGMA-E PROTEASE RSEP"/>
    <property type="match status" value="1"/>
</dbReference>
<name>A0A1G1W0Y6_9BACT</name>
<accession>A0A1G1W0Y6</accession>
<feature type="transmembrane region" description="Helical" evidence="11">
    <location>
        <begin position="358"/>
        <end position="376"/>
    </location>
</feature>
<dbReference type="CDD" id="cd06163">
    <property type="entry name" value="S2P-M50_PDZ_RseP-like"/>
    <property type="match status" value="1"/>
</dbReference>
<protein>
    <recommendedName>
        <fullName evidence="12">PDZ domain-containing protein</fullName>
    </recommendedName>
</protein>
<evidence type="ECO:0000313" key="14">
    <source>
        <dbReference type="Proteomes" id="UP000176299"/>
    </source>
</evidence>
<evidence type="ECO:0000259" key="12">
    <source>
        <dbReference type="PROSITE" id="PS50106"/>
    </source>
</evidence>
<dbReference type="Pfam" id="PF02163">
    <property type="entry name" value="Peptidase_M50"/>
    <property type="match status" value="1"/>
</dbReference>
<dbReference type="AlphaFoldDB" id="A0A1G1W0Y6"/>
<dbReference type="PANTHER" id="PTHR42837:SF2">
    <property type="entry name" value="MEMBRANE METALLOPROTEASE ARASP2, CHLOROPLASTIC-RELATED"/>
    <property type="match status" value="1"/>
</dbReference>
<dbReference type="Pfam" id="PF17820">
    <property type="entry name" value="PDZ_6"/>
    <property type="match status" value="1"/>
</dbReference>
<evidence type="ECO:0000256" key="3">
    <source>
        <dbReference type="ARBA" id="ARBA00007931"/>
    </source>
</evidence>
<keyword evidence="10 11" id="KW-0472">Membrane</keyword>
<comment type="subcellular location">
    <subcellularLocation>
        <location evidence="2">Membrane</location>
        <topology evidence="2">Multi-pass membrane protein</topology>
    </subcellularLocation>
</comment>
<dbReference type="InterPro" id="IPR004387">
    <property type="entry name" value="Pept_M50_Zn"/>
</dbReference>
<keyword evidence="5 11" id="KW-0812">Transmembrane</keyword>
<dbReference type="STRING" id="1802591.A2113_04455"/>
<keyword evidence="6" id="KW-0378">Hydrolase</keyword>
<dbReference type="InterPro" id="IPR008915">
    <property type="entry name" value="Peptidase_M50"/>
</dbReference>
<keyword evidence="4" id="KW-0645">Protease</keyword>
<feature type="transmembrane region" description="Helical" evidence="11">
    <location>
        <begin position="307"/>
        <end position="328"/>
    </location>
</feature>
<evidence type="ECO:0000256" key="6">
    <source>
        <dbReference type="ARBA" id="ARBA00022801"/>
    </source>
</evidence>
<comment type="caution">
    <text evidence="13">The sequence shown here is derived from an EMBL/GenBank/DDBJ whole genome shotgun (WGS) entry which is preliminary data.</text>
</comment>
<dbReference type="GO" id="GO:0004222">
    <property type="term" value="F:metalloendopeptidase activity"/>
    <property type="evidence" value="ECO:0007669"/>
    <property type="project" value="InterPro"/>
</dbReference>
<keyword evidence="8 11" id="KW-1133">Transmembrane helix</keyword>
<organism evidence="13 14">
    <name type="scientific">Candidatus Woykebacteria bacterium GWA1_44_8</name>
    <dbReference type="NCBI Taxonomy" id="1802591"/>
    <lineage>
        <taxon>Bacteria</taxon>
        <taxon>Candidatus Woykeibacteriota</taxon>
    </lineage>
</organism>